<keyword evidence="9 12" id="KW-0472">Membrane</keyword>
<evidence type="ECO:0000256" key="6">
    <source>
        <dbReference type="ARBA" id="ARBA00022833"/>
    </source>
</evidence>
<dbReference type="InterPro" id="IPR026082">
    <property type="entry name" value="ABCA"/>
</dbReference>
<dbReference type="SUPFAM" id="SSF52540">
    <property type="entry name" value="P-loop containing nucleoside triphosphate hydrolases"/>
    <property type="match status" value="1"/>
</dbReference>
<dbReference type="OrthoDB" id="8061355at2759"/>
<accession>A0A8J6B6H4</accession>
<evidence type="ECO:0000259" key="13">
    <source>
        <dbReference type="PROSITE" id="PS50893"/>
    </source>
</evidence>
<dbReference type="EMBL" id="JAHDYR010000062">
    <property type="protein sequence ID" value="KAG9391002.1"/>
    <property type="molecule type" value="Genomic_DNA"/>
</dbReference>
<sequence length="1291" mass="142069">MQHPSHRNEGHMTRPSTAYASTSRNVGSRPSGSSFKNERPISRQQPPMVDGGRDHRQIGNQGRRMQSHGAGEEEYMDITRVPCEFCGRKFAEDRIERHMNTCAKRTDKKRQVFDSSKQRQTSEDADDKPTKPKPAQRRPASAGPRPTRQAKPPRPEPERTETRQSPPLPAQRQTTSPPIPTLMGKARGPSPMQLDDSPPRHPQRPAHEERAPSRPVEQRQARPVVAQRPRVAAAPLQPEYTERPTGPMTFCPFCGVRFVEFADSTAIRLTNPISRKLGTPLRMQPNDYYQTVAVDNLAPDDSYRPVDESAVPADASVLLTRRSQSPLKVIAVHIVTWPLLIGFQLVVMMYKSMLQWVSSIISIVVKNVIIPFLIVALVAIGIRSAVNNGSLAGDTGLMTGGFPHCTAGPSGQCVSLIVCMEEEARSYGLEILQNFLDNNDMTYGNWTPSYAPIPKGFDVLVAHNYSTVDDWIGRNLNVTPAVVIVDTLDPTERLVTYQAFFNASAISTMAGNALRSINNVKAPLVAEMSRALAQWYRGEPVSRIDVTFVEQPMNLGNEDMTAQISKQVNGTFLPMLVFAVLANTFIGVLNDLVFDRTNHIKESLVLMGLKDSVYWMHKYIAEFASALLIAGLFFGADHLFKSNMFPNANFGPVVFCTVAFMEAFNGQAHLVSLVVRRAKTAAILGFGIYISQMLGIFVCSILVRVGIIFVAGKYLAIPLFFIFPNLALAHVLFIVQKSYPGLSFDRFDLHAMWDVPRPVLAPDKGLDAMSAVITMYAAAVFFRVVAWYLYHVFPPGDESRKPWYFPIAPSWLFGIRSGTMIVTDESSVVASDLDPSIQAETTRALTEDVGLRIMKLSKTFRVGFGGSTRALDDLCLTADDRSCLVLLGHNGAGKSTCVNMLDGLTEPTSGDALMYGKSIVSEPESIRRMIGVVQQHDMTFKGVSGLQHVILAGLLQRTPHVYRRAREVIDLVGLTKARNRDASNYSGGMKRRLMLAMAIVHNPRILFVDEVTSGMDPLNRRNVWAILKDIKAQGRIVVLTTHSMEEADMLGDKVAILANGRLRAVGSVLDLKQRFGSGYKISLVPKEREHVTEADRADIESLFARELSARPVPGAGITFAIPNAIPAEVSRFLKLLETSIAGDGPAAKTLQHIASYGIAHSSLGEVFMQVTTGKGRGSGSASTGIEDATRLPDGRFQIRVRPVGSSVELGFVTVAGKDTLADLRTTIKVQLPDLQFADDDIAFFIHGAAVSRAQEEQMTAVSAGSVLELESRREWVARMAALFTRMLEDGE</sequence>
<keyword evidence="2 12" id="KW-0812">Transmembrane</keyword>
<dbReference type="GO" id="GO:0140359">
    <property type="term" value="F:ABC-type transporter activity"/>
    <property type="evidence" value="ECO:0007669"/>
    <property type="project" value="InterPro"/>
</dbReference>
<evidence type="ECO:0000256" key="8">
    <source>
        <dbReference type="ARBA" id="ARBA00022989"/>
    </source>
</evidence>
<feature type="transmembrane region" description="Helical" evidence="12">
    <location>
        <begin position="715"/>
        <end position="735"/>
    </location>
</feature>
<dbReference type="GO" id="GO:0016887">
    <property type="term" value="F:ATP hydrolysis activity"/>
    <property type="evidence" value="ECO:0007669"/>
    <property type="project" value="InterPro"/>
</dbReference>
<protein>
    <submittedName>
        <fullName evidence="15">ABC transporter</fullName>
    </submittedName>
</protein>
<dbReference type="Pfam" id="PF00005">
    <property type="entry name" value="ABC_tran"/>
    <property type="match status" value="1"/>
</dbReference>
<feature type="compositionally biased region" description="Polar residues" evidence="11">
    <location>
        <begin position="14"/>
        <end position="35"/>
    </location>
</feature>
<evidence type="ECO:0000256" key="1">
    <source>
        <dbReference type="ARBA" id="ARBA00004141"/>
    </source>
</evidence>
<evidence type="ECO:0000256" key="7">
    <source>
        <dbReference type="ARBA" id="ARBA00022840"/>
    </source>
</evidence>
<dbReference type="PANTHER" id="PTHR19229:SF205">
    <property type="entry name" value="ABC TRANSPORTER A FAMILY MEMBER 1-RELATED"/>
    <property type="match status" value="1"/>
</dbReference>
<dbReference type="Pfam" id="PF12698">
    <property type="entry name" value="ABC2_membrane_3"/>
    <property type="match status" value="1"/>
</dbReference>
<dbReference type="PROSITE" id="PS52027">
    <property type="entry name" value="ZF_C2HC_C3H"/>
    <property type="match status" value="1"/>
</dbReference>
<evidence type="ECO:0000256" key="4">
    <source>
        <dbReference type="ARBA" id="ARBA00022741"/>
    </source>
</evidence>
<feature type="transmembrane region" description="Helical" evidence="12">
    <location>
        <begin position="648"/>
        <end position="668"/>
    </location>
</feature>
<feature type="compositionally biased region" description="Basic and acidic residues" evidence="11">
    <location>
        <begin position="153"/>
        <end position="162"/>
    </location>
</feature>
<dbReference type="PROSITE" id="PS00211">
    <property type="entry name" value="ABC_TRANSPORTER_1"/>
    <property type="match status" value="1"/>
</dbReference>
<reference evidence="15" key="1">
    <citation type="submission" date="2021-05" db="EMBL/GenBank/DDBJ databases">
        <title>A free-living protist that lacks canonical eukaryotic 1 DNA replication and segregation systems.</title>
        <authorList>
            <person name="Salas-Leiva D.E."/>
            <person name="Tromer E.C."/>
            <person name="Curtis B.A."/>
            <person name="Jerlstrom-Hultqvist J."/>
            <person name="Kolisko M."/>
            <person name="Yi Z."/>
            <person name="Salas-Leiva J.S."/>
            <person name="Gallot-Lavallee L."/>
            <person name="Kops G.J.P.L."/>
            <person name="Archibald J.M."/>
            <person name="Simpson A.G.B."/>
            <person name="Roger A.J."/>
        </authorList>
    </citation>
    <scope>NUCLEOTIDE SEQUENCE</scope>
    <source>
        <strain evidence="15">BICM</strain>
    </source>
</reference>
<feature type="transmembrane region" description="Helical" evidence="12">
    <location>
        <begin position="614"/>
        <end position="636"/>
    </location>
</feature>
<evidence type="ECO:0000313" key="15">
    <source>
        <dbReference type="EMBL" id="KAG9391002.1"/>
    </source>
</evidence>
<evidence type="ECO:0000313" key="16">
    <source>
        <dbReference type="Proteomes" id="UP000717585"/>
    </source>
</evidence>
<comment type="caution">
    <text evidence="15">The sequence shown here is derived from an EMBL/GenBank/DDBJ whole genome shotgun (WGS) entry which is preliminary data.</text>
</comment>
<dbReference type="Proteomes" id="UP000717585">
    <property type="component" value="Unassembled WGS sequence"/>
</dbReference>
<dbReference type="GO" id="GO:0005524">
    <property type="term" value="F:ATP binding"/>
    <property type="evidence" value="ECO:0007669"/>
    <property type="project" value="UniProtKB-KW"/>
</dbReference>
<dbReference type="GO" id="GO:0016020">
    <property type="term" value="C:membrane"/>
    <property type="evidence" value="ECO:0007669"/>
    <property type="project" value="UniProtKB-SubCell"/>
</dbReference>
<evidence type="ECO:0000256" key="11">
    <source>
        <dbReference type="SAM" id="MobiDB-lite"/>
    </source>
</evidence>
<evidence type="ECO:0000256" key="2">
    <source>
        <dbReference type="ARBA" id="ARBA00022692"/>
    </source>
</evidence>
<dbReference type="InterPro" id="IPR003593">
    <property type="entry name" value="AAA+_ATPase"/>
</dbReference>
<dbReference type="InterPro" id="IPR049899">
    <property type="entry name" value="Znf_C2HC_C3H"/>
</dbReference>
<feature type="compositionally biased region" description="Basic and acidic residues" evidence="11">
    <location>
        <begin position="205"/>
        <end position="220"/>
    </location>
</feature>
<keyword evidence="6" id="KW-0862">Zinc</keyword>
<dbReference type="SMART" id="SM00382">
    <property type="entry name" value="AAA"/>
    <property type="match status" value="1"/>
</dbReference>
<dbReference type="Pfam" id="PF13913">
    <property type="entry name" value="zf-C2HC_2"/>
    <property type="match status" value="1"/>
</dbReference>
<dbReference type="Gene3D" id="3.40.50.300">
    <property type="entry name" value="P-loop containing nucleotide triphosphate hydrolases"/>
    <property type="match status" value="1"/>
</dbReference>
<feature type="compositionally biased region" description="Basic and acidic residues" evidence="11">
    <location>
        <begin position="1"/>
        <end position="12"/>
    </location>
</feature>
<evidence type="ECO:0000256" key="3">
    <source>
        <dbReference type="ARBA" id="ARBA00022723"/>
    </source>
</evidence>
<keyword evidence="7" id="KW-0067">ATP-binding</keyword>
<feature type="transmembrane region" description="Helical" evidence="12">
    <location>
        <begin position="680"/>
        <end position="703"/>
    </location>
</feature>
<evidence type="ECO:0000256" key="10">
    <source>
        <dbReference type="PROSITE-ProRule" id="PRU01371"/>
    </source>
</evidence>
<feature type="domain" description="ABC transporter" evidence="13">
    <location>
        <begin position="851"/>
        <end position="1084"/>
    </location>
</feature>
<dbReference type="PROSITE" id="PS50893">
    <property type="entry name" value="ABC_TRANSPORTER_2"/>
    <property type="match status" value="1"/>
</dbReference>
<feature type="region of interest" description="Disordered" evidence="11">
    <location>
        <begin position="99"/>
        <end position="232"/>
    </location>
</feature>
<feature type="transmembrane region" description="Helical" evidence="12">
    <location>
        <begin position="329"/>
        <end position="350"/>
    </location>
</feature>
<dbReference type="InterPro" id="IPR013525">
    <property type="entry name" value="ABC2_TM"/>
</dbReference>
<dbReference type="PANTHER" id="PTHR19229">
    <property type="entry name" value="ATP-BINDING CASSETTE TRANSPORTER SUBFAMILY A ABCA"/>
    <property type="match status" value="1"/>
</dbReference>
<keyword evidence="16" id="KW-1185">Reference proteome</keyword>
<feature type="domain" description="C2HC/C3H-type" evidence="14">
    <location>
        <begin position="79"/>
        <end position="108"/>
    </location>
</feature>
<gene>
    <name evidence="15" type="ORF">J8273_7276</name>
</gene>
<dbReference type="InterPro" id="IPR017871">
    <property type="entry name" value="ABC_transporter-like_CS"/>
</dbReference>
<feature type="compositionally biased region" description="Basic and acidic residues" evidence="11">
    <location>
        <begin position="109"/>
        <end position="130"/>
    </location>
</feature>
<dbReference type="Gene3D" id="3.30.160.60">
    <property type="entry name" value="Classic Zinc Finger"/>
    <property type="match status" value="1"/>
</dbReference>
<evidence type="ECO:0000259" key="14">
    <source>
        <dbReference type="PROSITE" id="PS52027"/>
    </source>
</evidence>
<dbReference type="GO" id="GO:0008270">
    <property type="term" value="F:zinc ion binding"/>
    <property type="evidence" value="ECO:0007669"/>
    <property type="project" value="UniProtKB-KW"/>
</dbReference>
<keyword evidence="8 12" id="KW-1133">Transmembrane helix</keyword>
<evidence type="ECO:0000256" key="9">
    <source>
        <dbReference type="ARBA" id="ARBA00023136"/>
    </source>
</evidence>
<keyword evidence="4" id="KW-0547">Nucleotide-binding</keyword>
<dbReference type="InterPro" id="IPR027417">
    <property type="entry name" value="P-loop_NTPase"/>
</dbReference>
<comment type="subcellular location">
    <subcellularLocation>
        <location evidence="1">Membrane</location>
        <topology evidence="1">Multi-pass membrane protein</topology>
    </subcellularLocation>
</comment>
<feature type="region of interest" description="Disordered" evidence="11">
    <location>
        <begin position="1"/>
        <end position="77"/>
    </location>
</feature>
<dbReference type="InterPro" id="IPR003439">
    <property type="entry name" value="ABC_transporter-like_ATP-bd"/>
</dbReference>
<organism evidence="15 16">
    <name type="scientific">Carpediemonas membranifera</name>
    <dbReference type="NCBI Taxonomy" id="201153"/>
    <lineage>
        <taxon>Eukaryota</taxon>
        <taxon>Metamonada</taxon>
        <taxon>Carpediemonas-like organisms</taxon>
        <taxon>Carpediemonas</taxon>
    </lineage>
</organism>
<keyword evidence="5 10" id="KW-0863">Zinc-finger</keyword>
<evidence type="ECO:0000256" key="12">
    <source>
        <dbReference type="SAM" id="Phobius"/>
    </source>
</evidence>
<evidence type="ECO:0000256" key="5">
    <source>
        <dbReference type="ARBA" id="ARBA00022771"/>
    </source>
</evidence>
<proteinExistence type="predicted"/>
<feature type="transmembrane region" description="Helical" evidence="12">
    <location>
        <begin position="356"/>
        <end position="380"/>
    </location>
</feature>
<dbReference type="CDD" id="cd03263">
    <property type="entry name" value="ABC_subfamily_A"/>
    <property type="match status" value="1"/>
</dbReference>
<name>A0A8J6B6H4_9EUKA</name>
<feature type="transmembrane region" description="Helical" evidence="12">
    <location>
        <begin position="572"/>
        <end position="594"/>
    </location>
</feature>
<keyword evidence="3" id="KW-0479">Metal-binding</keyword>
<feature type="compositionally biased region" description="Low complexity" evidence="11">
    <location>
        <begin position="221"/>
        <end position="232"/>
    </location>
</feature>